<feature type="transmembrane region" description="Helical" evidence="1">
    <location>
        <begin position="32"/>
        <end position="49"/>
    </location>
</feature>
<feature type="transmembrane region" description="Helical" evidence="1">
    <location>
        <begin position="55"/>
        <end position="74"/>
    </location>
</feature>
<keyword evidence="1" id="KW-0472">Membrane</keyword>
<organism evidence="2 3">
    <name type="scientific">Amphibacillus marinus</name>
    <dbReference type="NCBI Taxonomy" id="872970"/>
    <lineage>
        <taxon>Bacteria</taxon>
        <taxon>Bacillati</taxon>
        <taxon>Bacillota</taxon>
        <taxon>Bacilli</taxon>
        <taxon>Bacillales</taxon>
        <taxon>Bacillaceae</taxon>
        <taxon>Amphibacillus</taxon>
    </lineage>
</organism>
<keyword evidence="1" id="KW-1133">Transmembrane helix</keyword>
<protein>
    <submittedName>
        <fullName evidence="2">Uncharacterized protein</fullName>
    </submittedName>
</protein>
<dbReference type="EMBL" id="FODJ01000020">
    <property type="protein sequence ID" value="SEO94461.1"/>
    <property type="molecule type" value="Genomic_DNA"/>
</dbReference>
<evidence type="ECO:0000313" key="3">
    <source>
        <dbReference type="Proteomes" id="UP000199300"/>
    </source>
</evidence>
<dbReference type="AlphaFoldDB" id="A0A1H8TUB2"/>
<feature type="transmembrane region" description="Helical" evidence="1">
    <location>
        <begin position="239"/>
        <end position="258"/>
    </location>
</feature>
<keyword evidence="1" id="KW-0812">Transmembrane</keyword>
<evidence type="ECO:0000256" key="1">
    <source>
        <dbReference type="SAM" id="Phobius"/>
    </source>
</evidence>
<proteinExistence type="predicted"/>
<sequence length="272" mass="31898">MKKKTKKKKLFNIDEINAYRVAYGNPMQRKDFIKIIVIPFGVCFLFVFLLFFKWWLALIAGIGGVVYTFAFLLPNNEKRIYELKSFRERNKFVNNMTQILTNEDRTVIQAVKTITERAQGEFKQDLIKLQTDLIEGSSQTTQNAFRELEHKYKVDVIFSQYLEQLTTAMLEGRSNIDTLKDIKTYHNMIKDRQSTFFIEKEQRAKDFRFMIRIALIFIGVIIFSFGIRQFIQAFTESLIGWVASTIYLALLASIYHSFAKRIADDSVLEVKL</sequence>
<feature type="transmembrane region" description="Helical" evidence="1">
    <location>
        <begin position="209"/>
        <end position="227"/>
    </location>
</feature>
<keyword evidence="3" id="KW-1185">Reference proteome</keyword>
<accession>A0A1H8TUB2</accession>
<name>A0A1H8TUB2_9BACI</name>
<dbReference type="STRING" id="872970.SAMN04488134_1205"/>
<gene>
    <name evidence="2" type="ORF">SAMN04488134_1205</name>
</gene>
<reference evidence="2 3" key="1">
    <citation type="submission" date="2016-10" db="EMBL/GenBank/DDBJ databases">
        <authorList>
            <person name="de Groot N.N."/>
        </authorList>
    </citation>
    <scope>NUCLEOTIDE SEQUENCE [LARGE SCALE GENOMIC DNA]</scope>
    <source>
        <strain evidence="2 3">CGMCC 1.10434</strain>
    </source>
</reference>
<dbReference type="RefSeq" id="WP_091500370.1">
    <property type="nucleotide sequence ID" value="NZ_FODJ01000020.1"/>
</dbReference>
<evidence type="ECO:0000313" key="2">
    <source>
        <dbReference type="EMBL" id="SEO94461.1"/>
    </source>
</evidence>
<dbReference type="OrthoDB" id="2806681at2"/>
<dbReference type="Proteomes" id="UP000199300">
    <property type="component" value="Unassembled WGS sequence"/>
</dbReference>